<evidence type="ECO:0000256" key="1">
    <source>
        <dbReference type="SAM" id="Phobius"/>
    </source>
</evidence>
<sequence>MTFLGVLLMIQGFGSLIADRFFDKGFGLLHLVLDGGALTAAGVVVGLLGVALTVFGLRKGE</sequence>
<keyword evidence="1" id="KW-1133">Transmembrane helix</keyword>
<evidence type="ECO:0000313" key="2">
    <source>
        <dbReference type="EMBL" id="MFC4010466.1"/>
    </source>
</evidence>
<organism evidence="2 3">
    <name type="scientific">Nonomuraea purpurea</name>
    <dbReference type="NCBI Taxonomy" id="1849276"/>
    <lineage>
        <taxon>Bacteria</taxon>
        <taxon>Bacillati</taxon>
        <taxon>Actinomycetota</taxon>
        <taxon>Actinomycetes</taxon>
        <taxon>Streptosporangiales</taxon>
        <taxon>Streptosporangiaceae</taxon>
        <taxon>Nonomuraea</taxon>
    </lineage>
</organism>
<reference evidence="3" key="1">
    <citation type="journal article" date="2019" name="Int. J. Syst. Evol. Microbiol.">
        <title>The Global Catalogue of Microorganisms (GCM) 10K type strain sequencing project: providing services to taxonomists for standard genome sequencing and annotation.</title>
        <authorList>
            <consortium name="The Broad Institute Genomics Platform"/>
            <consortium name="The Broad Institute Genome Sequencing Center for Infectious Disease"/>
            <person name="Wu L."/>
            <person name="Ma J."/>
        </authorList>
    </citation>
    <scope>NUCLEOTIDE SEQUENCE [LARGE SCALE GENOMIC DNA]</scope>
    <source>
        <strain evidence="3">TBRC 1276</strain>
    </source>
</reference>
<evidence type="ECO:0000313" key="3">
    <source>
        <dbReference type="Proteomes" id="UP001595851"/>
    </source>
</evidence>
<name>A0ABV8GCN8_9ACTN</name>
<feature type="transmembrane region" description="Helical" evidence="1">
    <location>
        <begin position="28"/>
        <end position="57"/>
    </location>
</feature>
<comment type="caution">
    <text evidence="2">The sequence shown here is derived from an EMBL/GenBank/DDBJ whole genome shotgun (WGS) entry which is preliminary data.</text>
</comment>
<dbReference type="RefSeq" id="WP_379530465.1">
    <property type="nucleotide sequence ID" value="NZ_JBHSBI010000012.1"/>
</dbReference>
<dbReference type="EMBL" id="JBHSBI010000012">
    <property type="protein sequence ID" value="MFC4010466.1"/>
    <property type="molecule type" value="Genomic_DNA"/>
</dbReference>
<proteinExistence type="predicted"/>
<keyword evidence="1" id="KW-0472">Membrane</keyword>
<keyword evidence="1" id="KW-0812">Transmembrane</keyword>
<dbReference type="Proteomes" id="UP001595851">
    <property type="component" value="Unassembled WGS sequence"/>
</dbReference>
<keyword evidence="3" id="KW-1185">Reference proteome</keyword>
<accession>A0ABV8GCN8</accession>
<gene>
    <name evidence="2" type="ORF">ACFOY2_24785</name>
</gene>
<protein>
    <submittedName>
        <fullName evidence="2">Uncharacterized protein</fullName>
    </submittedName>
</protein>